<keyword evidence="6" id="KW-0770">Synapse</keyword>
<evidence type="ECO:0000256" key="2">
    <source>
        <dbReference type="ARBA" id="ARBA00022475"/>
    </source>
</evidence>
<dbReference type="SUPFAM" id="SSF63712">
    <property type="entry name" value="Nicotinic receptor ligand binding domain-like"/>
    <property type="match status" value="1"/>
</dbReference>
<dbReference type="Gene3D" id="2.70.170.10">
    <property type="entry name" value="Neurotransmitter-gated ion-channel ligand-binding domain"/>
    <property type="match status" value="1"/>
</dbReference>
<keyword evidence="8 20" id="KW-0472">Membrane</keyword>
<dbReference type="Pfam" id="PF02932">
    <property type="entry name" value="Neur_chan_memb"/>
    <property type="match status" value="1"/>
</dbReference>
<keyword evidence="14 20" id="KW-0407">Ion channel</keyword>
<comment type="catalytic activity">
    <reaction evidence="18">
        <text>Ca(2+)(in) = Ca(2+)(out)</text>
        <dbReference type="Rhea" id="RHEA:29671"/>
        <dbReference type="ChEBI" id="CHEBI:29108"/>
    </reaction>
</comment>
<evidence type="ECO:0000256" key="10">
    <source>
        <dbReference type="ARBA" id="ARBA00023170"/>
    </source>
</evidence>
<keyword evidence="7 20" id="KW-0406">Ion transport</keyword>
<keyword evidence="10" id="KW-0675">Receptor</keyword>
<dbReference type="InterPro" id="IPR036719">
    <property type="entry name" value="Neuro-gated_channel_TM_sf"/>
</dbReference>
<dbReference type="Proteomes" id="UP001181693">
    <property type="component" value="Unassembled WGS sequence"/>
</dbReference>
<evidence type="ECO:0000256" key="17">
    <source>
        <dbReference type="ARBA" id="ARBA00036239"/>
    </source>
</evidence>
<evidence type="ECO:0000256" key="11">
    <source>
        <dbReference type="ARBA" id="ARBA00023180"/>
    </source>
</evidence>
<comment type="function">
    <text evidence="19">Forms serotonin (5-hydroxytryptamine/5-HT3)-activated cation-selective channel complexes, which when activated cause fast, depolarizing responses in neurons.</text>
</comment>
<evidence type="ECO:0000256" key="18">
    <source>
        <dbReference type="ARBA" id="ARBA00036634"/>
    </source>
</evidence>
<dbReference type="GO" id="GO:0004888">
    <property type="term" value="F:transmembrane signaling receptor activity"/>
    <property type="evidence" value="ECO:0007669"/>
    <property type="project" value="InterPro"/>
</dbReference>
<sequence>MKWKNEFISWNPNDQCGIKSFFASFDNIWQPDIYINEMTSTEDKSQINPYLIVNNNGEIQDKKSIRIVSSCKINIFKFPFDRQSCNISFSSYVYPVEEVNFMSLSNSTKVFEELKKKYFTPKGDWNLINITVFDYLDKGDTNYSRVIYTITLKRVPVVYIVTLILPACLMVILDLFSMFIPMGSEERLNFKITIVLGFSVLLLILNNMLPTSYTPPILGIFCLVCMAVMVFSIIGCITISYMLMLSESQKNVPRWVKTWILTYLAKLLCFKSFSKNGINIGEPDSVTCK</sequence>
<dbReference type="Pfam" id="PF02931">
    <property type="entry name" value="Neur_chan_LBD"/>
    <property type="match status" value="1"/>
</dbReference>
<dbReference type="AlphaFoldDB" id="A0AAV2ZN64"/>
<keyword evidence="4" id="KW-0732">Signal</keyword>
<name>A0AAV2ZN64_PYXAD</name>
<feature type="transmembrane region" description="Helical" evidence="20">
    <location>
        <begin position="217"/>
        <end position="244"/>
    </location>
</feature>
<keyword evidence="24" id="KW-1185">Reference proteome</keyword>
<dbReference type="GO" id="GO:0045211">
    <property type="term" value="C:postsynaptic membrane"/>
    <property type="evidence" value="ECO:0007669"/>
    <property type="project" value="UniProtKB-SubCell"/>
</dbReference>
<evidence type="ECO:0000256" key="8">
    <source>
        <dbReference type="ARBA" id="ARBA00023136"/>
    </source>
</evidence>
<evidence type="ECO:0000256" key="12">
    <source>
        <dbReference type="ARBA" id="ARBA00023257"/>
    </source>
</evidence>
<proteinExistence type="inferred from homology"/>
<evidence type="ECO:0000256" key="6">
    <source>
        <dbReference type="ARBA" id="ARBA00023018"/>
    </source>
</evidence>
<organism evidence="23 24">
    <name type="scientific">Pyxicephalus adspersus</name>
    <name type="common">African bullfrog</name>
    <dbReference type="NCBI Taxonomy" id="30357"/>
    <lineage>
        <taxon>Eukaryota</taxon>
        <taxon>Metazoa</taxon>
        <taxon>Chordata</taxon>
        <taxon>Craniata</taxon>
        <taxon>Vertebrata</taxon>
        <taxon>Euteleostomi</taxon>
        <taxon>Amphibia</taxon>
        <taxon>Batrachia</taxon>
        <taxon>Anura</taxon>
        <taxon>Neobatrachia</taxon>
        <taxon>Ranoidea</taxon>
        <taxon>Pyxicephalidae</taxon>
        <taxon>Pyxicephalinae</taxon>
        <taxon>Pyxicephalus</taxon>
    </lineage>
</organism>
<keyword evidence="12" id="KW-0628">Postsynaptic cell membrane</keyword>
<dbReference type="InterPro" id="IPR036734">
    <property type="entry name" value="Neur_chan_lig-bd_sf"/>
</dbReference>
<comment type="caution">
    <text evidence="23">The sequence shown here is derived from an EMBL/GenBank/DDBJ whole genome shotgun (WGS) entry which is preliminary data.</text>
</comment>
<evidence type="ECO:0000256" key="20">
    <source>
        <dbReference type="RuleBase" id="RU000687"/>
    </source>
</evidence>
<comment type="caution">
    <text evidence="20">Lacks conserved residue(s) required for the propagation of feature annotation.</text>
</comment>
<dbReference type="InterPro" id="IPR006201">
    <property type="entry name" value="Neur_channel"/>
</dbReference>
<evidence type="ECO:0000313" key="23">
    <source>
        <dbReference type="EMBL" id="DBA17005.1"/>
    </source>
</evidence>
<evidence type="ECO:0000256" key="15">
    <source>
        <dbReference type="ARBA" id="ARBA00034104"/>
    </source>
</evidence>
<dbReference type="InterPro" id="IPR006029">
    <property type="entry name" value="Neurotrans-gated_channel_TM"/>
</dbReference>
<evidence type="ECO:0000313" key="24">
    <source>
        <dbReference type="Proteomes" id="UP001181693"/>
    </source>
</evidence>
<evidence type="ECO:0000256" key="14">
    <source>
        <dbReference type="ARBA" id="ARBA00023303"/>
    </source>
</evidence>
<dbReference type="InterPro" id="IPR006202">
    <property type="entry name" value="Neur_chan_lig-bd"/>
</dbReference>
<keyword evidence="1 20" id="KW-0813">Transport</keyword>
<evidence type="ECO:0000256" key="4">
    <source>
        <dbReference type="ARBA" id="ARBA00022729"/>
    </source>
</evidence>
<reference evidence="23" key="1">
    <citation type="thesis" date="2020" institute="ProQuest LLC" country="789 East Eisenhower Parkway, Ann Arbor, MI, USA">
        <title>Comparative Genomics and Chromosome Evolution.</title>
        <authorList>
            <person name="Mudd A.B."/>
        </authorList>
    </citation>
    <scope>NUCLEOTIDE SEQUENCE</scope>
    <source>
        <strain evidence="23">1538</strain>
        <tissue evidence="23">Blood</tissue>
    </source>
</reference>
<dbReference type="PRINTS" id="PR00252">
    <property type="entry name" value="NRIONCHANNEL"/>
</dbReference>
<dbReference type="GO" id="GO:0005230">
    <property type="term" value="F:extracellular ligand-gated monoatomic ion channel activity"/>
    <property type="evidence" value="ECO:0007669"/>
    <property type="project" value="InterPro"/>
</dbReference>
<evidence type="ECO:0000256" key="19">
    <source>
        <dbReference type="ARBA" id="ARBA00037540"/>
    </source>
</evidence>
<comment type="catalytic activity">
    <reaction evidence="17">
        <text>Na(+)(in) = Na(+)(out)</text>
        <dbReference type="Rhea" id="RHEA:34963"/>
        <dbReference type="ChEBI" id="CHEBI:29101"/>
    </reaction>
</comment>
<feature type="domain" description="Neurotransmitter-gated ion-channel ligand-binding" evidence="21">
    <location>
        <begin position="1"/>
        <end position="155"/>
    </location>
</feature>
<keyword evidence="3 20" id="KW-0812">Transmembrane</keyword>
<feature type="transmembrane region" description="Helical" evidence="20">
    <location>
        <begin position="188"/>
        <end position="205"/>
    </location>
</feature>
<protein>
    <submittedName>
        <fullName evidence="23">Uncharacterized protein</fullName>
    </submittedName>
</protein>
<evidence type="ECO:0000256" key="5">
    <source>
        <dbReference type="ARBA" id="ARBA00022989"/>
    </source>
</evidence>
<keyword evidence="11" id="KW-0325">Glycoprotein</keyword>
<evidence type="ECO:0000256" key="13">
    <source>
        <dbReference type="ARBA" id="ARBA00023286"/>
    </source>
</evidence>
<dbReference type="CDD" id="cd19063">
    <property type="entry name" value="LGIC_TM_5-HT3"/>
    <property type="match status" value="1"/>
</dbReference>
<dbReference type="InterPro" id="IPR018000">
    <property type="entry name" value="Neurotransmitter_ion_chnl_CS"/>
</dbReference>
<dbReference type="SUPFAM" id="SSF90112">
    <property type="entry name" value="Neurotransmitter-gated ion-channel transmembrane pore"/>
    <property type="match status" value="1"/>
</dbReference>
<dbReference type="FunFam" id="2.70.170.10:FF:000017">
    <property type="entry name" value="5-hydroxytryptamine receptor 3A"/>
    <property type="match status" value="1"/>
</dbReference>
<evidence type="ECO:0000256" key="16">
    <source>
        <dbReference type="ARBA" id="ARBA00034430"/>
    </source>
</evidence>
<comment type="similarity">
    <text evidence="20">Belongs to the ligand-gated ion channel (TC 1.A.9) family.</text>
</comment>
<evidence type="ECO:0000256" key="3">
    <source>
        <dbReference type="ARBA" id="ARBA00022692"/>
    </source>
</evidence>
<evidence type="ECO:0000259" key="22">
    <source>
        <dbReference type="Pfam" id="PF02932"/>
    </source>
</evidence>
<evidence type="ECO:0000256" key="7">
    <source>
        <dbReference type="ARBA" id="ARBA00023065"/>
    </source>
</evidence>
<feature type="transmembrane region" description="Helical" evidence="20">
    <location>
        <begin position="157"/>
        <end position="176"/>
    </location>
</feature>
<dbReference type="EMBL" id="DYDO01000010">
    <property type="protein sequence ID" value="DBA17005.1"/>
    <property type="molecule type" value="Genomic_DNA"/>
</dbReference>
<evidence type="ECO:0000259" key="21">
    <source>
        <dbReference type="Pfam" id="PF02931"/>
    </source>
</evidence>
<evidence type="ECO:0000256" key="9">
    <source>
        <dbReference type="ARBA" id="ARBA00023157"/>
    </source>
</evidence>
<dbReference type="InterPro" id="IPR049944">
    <property type="entry name" value="LGIC_TM_5-HT3"/>
</dbReference>
<dbReference type="PROSITE" id="PS00236">
    <property type="entry name" value="NEUROTR_ION_CHANNEL"/>
    <property type="match status" value="1"/>
</dbReference>
<keyword evidence="5 20" id="KW-1133">Transmembrane helix</keyword>
<keyword evidence="2" id="KW-1003">Cell membrane</keyword>
<dbReference type="PANTHER" id="PTHR18945">
    <property type="entry name" value="NEUROTRANSMITTER GATED ION CHANNEL"/>
    <property type="match status" value="1"/>
</dbReference>
<accession>A0AAV2ZN64</accession>
<feature type="domain" description="Neurotransmitter-gated ion-channel transmembrane" evidence="22">
    <location>
        <begin position="163"/>
        <end position="272"/>
    </location>
</feature>
<evidence type="ECO:0000256" key="1">
    <source>
        <dbReference type="ARBA" id="ARBA00022448"/>
    </source>
</evidence>
<comment type="catalytic activity">
    <reaction evidence="16">
        <text>K(+)(in) = K(+)(out)</text>
        <dbReference type="Rhea" id="RHEA:29463"/>
        <dbReference type="ChEBI" id="CHEBI:29103"/>
    </reaction>
</comment>
<dbReference type="InterPro" id="IPR038050">
    <property type="entry name" value="Neuro_actylchol_rec"/>
</dbReference>
<comment type="subcellular location">
    <subcellularLocation>
        <location evidence="15">Postsynaptic cell membrane</location>
        <topology evidence="15">Multi-pass membrane protein</topology>
    </subcellularLocation>
</comment>
<gene>
    <name evidence="23" type="ORF">GDO54_002522</name>
</gene>
<dbReference type="Gene3D" id="1.20.58.390">
    <property type="entry name" value="Neurotransmitter-gated ion-channel transmembrane domain"/>
    <property type="match status" value="1"/>
</dbReference>
<keyword evidence="9" id="KW-1015">Disulfide bond</keyword>
<keyword evidence="13" id="KW-1071">Ligand-gated ion channel</keyword>